<dbReference type="EMBL" id="AP025516">
    <property type="protein sequence ID" value="BDD89161.1"/>
    <property type="molecule type" value="Genomic_DNA"/>
</dbReference>
<dbReference type="PANTHER" id="PTHR34580:SF3">
    <property type="entry name" value="PROTEIN PAFB"/>
    <property type="match status" value="1"/>
</dbReference>
<proteinExistence type="predicted"/>
<organism evidence="3 4">
    <name type="scientific">Desulfofustis limnaeus</name>
    <dbReference type="NCBI Taxonomy" id="2740163"/>
    <lineage>
        <taxon>Bacteria</taxon>
        <taxon>Pseudomonadati</taxon>
        <taxon>Thermodesulfobacteriota</taxon>
        <taxon>Desulfobulbia</taxon>
        <taxon>Desulfobulbales</taxon>
        <taxon>Desulfocapsaceae</taxon>
        <taxon>Desulfofustis</taxon>
    </lineage>
</organism>
<dbReference type="PROSITE" id="PS52050">
    <property type="entry name" value="WYL"/>
    <property type="match status" value="1"/>
</dbReference>
<feature type="domain" description="WYL" evidence="1">
    <location>
        <begin position="135"/>
        <end position="201"/>
    </location>
</feature>
<evidence type="ECO:0000259" key="1">
    <source>
        <dbReference type="Pfam" id="PF13280"/>
    </source>
</evidence>
<evidence type="ECO:0000313" key="3">
    <source>
        <dbReference type="EMBL" id="BDD89161.1"/>
    </source>
</evidence>
<name>A0ABM7WDV0_9BACT</name>
<dbReference type="Proteomes" id="UP000830055">
    <property type="component" value="Chromosome"/>
</dbReference>
<evidence type="ECO:0000259" key="2">
    <source>
        <dbReference type="Pfam" id="PF25583"/>
    </source>
</evidence>
<feature type="domain" description="WCX" evidence="2">
    <location>
        <begin position="229"/>
        <end position="301"/>
    </location>
</feature>
<dbReference type="InterPro" id="IPR057727">
    <property type="entry name" value="WCX_dom"/>
</dbReference>
<dbReference type="Pfam" id="PF13280">
    <property type="entry name" value="WYL"/>
    <property type="match status" value="1"/>
</dbReference>
<dbReference type="RefSeq" id="WP_284152477.1">
    <property type="nucleotide sequence ID" value="NZ_AP025516.1"/>
</dbReference>
<protein>
    <submittedName>
        <fullName evidence="3">WYL domain-containing protein</fullName>
    </submittedName>
</protein>
<sequence>MSLLERIHFFHQELTRNRYPNARTLMREFEISQATARRDIAYLRDRLLAPLAYDQQKNGFYYEQESFSLPFLNNSRIALLLGMLNRFAEETGLKQLPEIKQLEQRLSALLDGDYQRLNDILHCEWIEVEHPDPQVFDTTLEAIVRQRRLELTYSTLKQEQTKRIVEPLKLINYQGRWYLAAWCTMREEIRTFHLARINNAAVGSRSERSASKSDYNLDQTFGIFKGPIRYRAEILFTGEAAELVKNQHWHREQEVISSTDGIIMRLPVSDDRELMMKVLQYGAQAKVLGPLELTNRVKTEIFKLYDSYRS</sequence>
<evidence type="ECO:0000313" key="4">
    <source>
        <dbReference type="Proteomes" id="UP000830055"/>
    </source>
</evidence>
<dbReference type="InterPro" id="IPR026881">
    <property type="entry name" value="WYL_dom"/>
</dbReference>
<dbReference type="PANTHER" id="PTHR34580">
    <property type="match status" value="1"/>
</dbReference>
<accession>A0ABM7WDV0</accession>
<gene>
    <name evidence="3" type="ORF">DPPLL_35260</name>
</gene>
<keyword evidence="4" id="KW-1185">Reference proteome</keyword>
<reference evidence="3 4" key="1">
    <citation type="submission" date="2022-01" db="EMBL/GenBank/DDBJ databases">
        <title>Desulfofustis limnae sp. nov., a novel mesophilic sulfate-reducing bacterium isolated from marsh soil.</title>
        <authorList>
            <person name="Watanabe M."/>
            <person name="Takahashi A."/>
            <person name="Kojima H."/>
            <person name="Fukui M."/>
        </authorList>
    </citation>
    <scope>NUCLEOTIDE SEQUENCE [LARGE SCALE GENOMIC DNA]</scope>
    <source>
        <strain evidence="3 4">PPLL</strain>
    </source>
</reference>
<dbReference type="Pfam" id="PF25583">
    <property type="entry name" value="WCX"/>
    <property type="match status" value="1"/>
</dbReference>
<dbReference type="InterPro" id="IPR051534">
    <property type="entry name" value="CBASS_pafABC_assoc_protein"/>
</dbReference>